<organism evidence="2 3">
    <name type="scientific">[Roseibacterium] beibuensis</name>
    <dbReference type="NCBI Taxonomy" id="1193142"/>
    <lineage>
        <taxon>Bacteria</taxon>
        <taxon>Pseudomonadati</taxon>
        <taxon>Pseudomonadota</taxon>
        <taxon>Alphaproteobacteria</taxon>
        <taxon>Rhodobacterales</taxon>
        <taxon>Roseobacteraceae</taxon>
        <taxon>Roseicyclus</taxon>
    </lineage>
</organism>
<dbReference type="Proteomes" id="UP001499910">
    <property type="component" value="Unassembled WGS sequence"/>
</dbReference>
<accession>A0ABP9LCV3</accession>
<protein>
    <submittedName>
        <fullName evidence="2">Uncharacterized protein</fullName>
    </submittedName>
</protein>
<comment type="caution">
    <text evidence="2">The sequence shown here is derived from an EMBL/GenBank/DDBJ whole genome shotgun (WGS) entry which is preliminary data.</text>
</comment>
<dbReference type="RefSeq" id="WP_259550495.1">
    <property type="nucleotide sequence ID" value="NZ_BAABHW010000002.1"/>
</dbReference>
<dbReference type="EMBL" id="BAABHW010000002">
    <property type="protein sequence ID" value="GAA5073639.1"/>
    <property type="molecule type" value="Genomic_DNA"/>
</dbReference>
<gene>
    <name evidence="2" type="ORF">GCM10023209_19770</name>
</gene>
<keyword evidence="3" id="KW-1185">Reference proteome</keyword>
<evidence type="ECO:0000313" key="3">
    <source>
        <dbReference type="Proteomes" id="UP001499910"/>
    </source>
</evidence>
<feature type="region of interest" description="Disordered" evidence="1">
    <location>
        <begin position="55"/>
        <end position="76"/>
    </location>
</feature>
<name>A0ABP9LCV3_9RHOB</name>
<evidence type="ECO:0000313" key="2">
    <source>
        <dbReference type="EMBL" id="GAA5073639.1"/>
    </source>
</evidence>
<evidence type="ECO:0000256" key="1">
    <source>
        <dbReference type="SAM" id="MobiDB-lite"/>
    </source>
</evidence>
<proteinExistence type="predicted"/>
<reference evidence="3" key="1">
    <citation type="journal article" date="2019" name="Int. J. Syst. Evol. Microbiol.">
        <title>The Global Catalogue of Microorganisms (GCM) 10K type strain sequencing project: providing services to taxonomists for standard genome sequencing and annotation.</title>
        <authorList>
            <consortium name="The Broad Institute Genomics Platform"/>
            <consortium name="The Broad Institute Genome Sequencing Center for Infectious Disease"/>
            <person name="Wu L."/>
            <person name="Ma J."/>
        </authorList>
    </citation>
    <scope>NUCLEOTIDE SEQUENCE [LARGE SCALE GENOMIC DNA]</scope>
    <source>
        <strain evidence="3">JCM 18015</strain>
    </source>
</reference>
<sequence length="76" mass="8086">MSTPCQTPGCRGRIANTAHLSLCPDCRRETMREGTAQADAGHRPGIRILQVPFPSSTSELRTAPVSLPAEPWGATA</sequence>